<protein>
    <submittedName>
        <fullName evidence="2">Uncharacterized protein</fullName>
    </submittedName>
</protein>
<name>A0A1G8CXS2_9BURK</name>
<sequence>MPITVRQKENARTRHVPSRFAGSQSGPAR</sequence>
<feature type="region of interest" description="Disordered" evidence="1">
    <location>
        <begin position="1"/>
        <end position="29"/>
    </location>
</feature>
<evidence type="ECO:0000256" key="1">
    <source>
        <dbReference type="SAM" id="MobiDB-lite"/>
    </source>
</evidence>
<accession>A0A1G8CXS2</accession>
<evidence type="ECO:0000313" key="2">
    <source>
        <dbReference type="EMBL" id="SDH50308.1"/>
    </source>
</evidence>
<evidence type="ECO:0000313" key="3">
    <source>
        <dbReference type="Proteomes" id="UP000199706"/>
    </source>
</evidence>
<dbReference type="EMBL" id="FNCJ01000010">
    <property type="protein sequence ID" value="SDH50308.1"/>
    <property type="molecule type" value="Genomic_DNA"/>
</dbReference>
<gene>
    <name evidence="2" type="ORF">SAMN05216466_110175</name>
</gene>
<dbReference type="Proteomes" id="UP000199706">
    <property type="component" value="Unassembled WGS sequence"/>
</dbReference>
<reference evidence="2 3" key="1">
    <citation type="submission" date="2016-10" db="EMBL/GenBank/DDBJ databases">
        <authorList>
            <person name="de Groot N.N."/>
        </authorList>
    </citation>
    <scope>NUCLEOTIDE SEQUENCE [LARGE SCALE GENOMIC DNA]</scope>
    <source>
        <strain evidence="2 3">LMG 2247</strain>
    </source>
</reference>
<organism evidence="2 3">
    <name type="scientific">Paraburkholderia phenazinium</name>
    <dbReference type="NCBI Taxonomy" id="60549"/>
    <lineage>
        <taxon>Bacteria</taxon>
        <taxon>Pseudomonadati</taxon>
        <taxon>Pseudomonadota</taxon>
        <taxon>Betaproteobacteria</taxon>
        <taxon>Burkholderiales</taxon>
        <taxon>Burkholderiaceae</taxon>
        <taxon>Paraburkholderia</taxon>
    </lineage>
</organism>
<dbReference type="AlphaFoldDB" id="A0A1G8CXS2"/>
<feature type="compositionally biased region" description="Basic and acidic residues" evidence="1">
    <location>
        <begin position="1"/>
        <end position="12"/>
    </location>
</feature>
<proteinExistence type="predicted"/>